<dbReference type="STRING" id="6183.A0A3Q0KBC8"/>
<dbReference type="InParanoid" id="A0A3Q0KBC8"/>
<dbReference type="PANTHER" id="PTHR21694:SF18">
    <property type="entry name" value="COILED-COIL DOMAIN-CONTAINING PROTEIN 63"/>
    <property type="match status" value="1"/>
</dbReference>
<feature type="region of interest" description="Disordered" evidence="3">
    <location>
        <begin position="542"/>
        <end position="566"/>
    </location>
</feature>
<dbReference type="InterPro" id="IPR049258">
    <property type="entry name" value="ODAD1_CC"/>
</dbReference>
<evidence type="ECO:0000313" key="6">
    <source>
        <dbReference type="WBParaSite" id="Smp_000580.1"/>
    </source>
</evidence>
<feature type="coiled-coil region" evidence="2">
    <location>
        <begin position="339"/>
        <end position="398"/>
    </location>
</feature>
<evidence type="ECO:0000259" key="4">
    <source>
        <dbReference type="Pfam" id="PF21773"/>
    </source>
</evidence>
<dbReference type="InterPro" id="IPR051876">
    <property type="entry name" value="ODA-DC/CCD"/>
</dbReference>
<dbReference type="AlphaFoldDB" id="A0A3Q0KBC8"/>
<dbReference type="PANTHER" id="PTHR21694">
    <property type="entry name" value="COILED-COIL DOMAIN-CONTAINING PROTEIN 63"/>
    <property type="match status" value="1"/>
</dbReference>
<evidence type="ECO:0000256" key="2">
    <source>
        <dbReference type="SAM" id="Coils"/>
    </source>
</evidence>
<organism evidence="5 6">
    <name type="scientific">Schistosoma mansoni</name>
    <name type="common">Blood fluke</name>
    <dbReference type="NCBI Taxonomy" id="6183"/>
    <lineage>
        <taxon>Eukaryota</taxon>
        <taxon>Metazoa</taxon>
        <taxon>Spiralia</taxon>
        <taxon>Lophotrochozoa</taxon>
        <taxon>Platyhelminthes</taxon>
        <taxon>Trematoda</taxon>
        <taxon>Digenea</taxon>
        <taxon>Strigeidida</taxon>
        <taxon>Schistosomatoidea</taxon>
        <taxon>Schistosomatidae</taxon>
        <taxon>Schistosoma</taxon>
    </lineage>
</organism>
<dbReference type="FunCoup" id="A0A3Q0KBC8">
    <property type="interactions" value="8"/>
</dbReference>
<dbReference type="Pfam" id="PF21773">
    <property type="entry name" value="ODAD1_CC"/>
    <property type="match status" value="1"/>
</dbReference>
<proteinExistence type="predicted"/>
<accession>A0A3Q0KBC8</accession>
<keyword evidence="1 2" id="KW-0175">Coiled coil</keyword>
<feature type="compositionally biased region" description="Acidic residues" evidence="3">
    <location>
        <begin position="504"/>
        <end position="514"/>
    </location>
</feature>
<feature type="compositionally biased region" description="Polar residues" evidence="3">
    <location>
        <begin position="545"/>
        <end position="559"/>
    </location>
</feature>
<feature type="coiled-coil region" evidence="2">
    <location>
        <begin position="23"/>
        <end position="132"/>
    </location>
</feature>
<reference evidence="5" key="1">
    <citation type="journal article" date="2012" name="PLoS Negl. Trop. Dis.">
        <title>A systematically improved high quality genome and transcriptome of the human blood fluke Schistosoma mansoni.</title>
        <authorList>
            <person name="Protasio A.V."/>
            <person name="Tsai I.J."/>
            <person name="Babbage A."/>
            <person name="Nichol S."/>
            <person name="Hunt M."/>
            <person name="Aslett M.A."/>
            <person name="De Silva N."/>
            <person name="Velarde G.S."/>
            <person name="Anderson T.J."/>
            <person name="Clark R.C."/>
            <person name="Davidson C."/>
            <person name="Dillon G.P."/>
            <person name="Holroyd N.E."/>
            <person name="LoVerde P.T."/>
            <person name="Lloyd C."/>
            <person name="McQuillan J."/>
            <person name="Oliveira G."/>
            <person name="Otto T.D."/>
            <person name="Parker-Manuel S.J."/>
            <person name="Quail M.A."/>
            <person name="Wilson R.A."/>
            <person name="Zerlotini A."/>
            <person name="Dunne D.W."/>
            <person name="Berriman M."/>
        </authorList>
    </citation>
    <scope>NUCLEOTIDE SEQUENCE [LARGE SCALE GENOMIC DNA]</scope>
    <source>
        <strain evidence="5">Puerto Rican</strain>
    </source>
</reference>
<sequence>MPRPTSAQSEQEDNTDLLLIEEYERLHNQLRILQNERQKQTEEFTVKLGKYKKATEILEKENEEIKCLLTLVDSAQNRKQDMKCIEQLKQILQEQDNIQLQIDELKTYGKRLDNEIRKIENLIQEKQQIRLIQTKKETETAELKIQIEKKLLIMENNLHEKNMKFCDTLAYNNKIRHEIECARNERNIYYSIHQKLKEKLIHLNKLKTKLIQQANITYDQRADAKNKSNALKEKNDKDSAGFETEIKDLQRIIDHNDQLRKFMVTKSDERLEWKQKAENRRRKYGATGEIAQQQRSLKIQEYESAMNRLQLITGKSDVEQMTRYYKRNEDDNFTMFKYVTELNNQIECLNDNIINIEKTINEYDEEQKVFEKQRVNRMNELQAQIKSDKEAANTAENRTTHIHKLLDQIKTEIKQLTIKLGCDLSRITEMLGGDGDQITERNLMLYLNVLEQRVDELLTVKCYSQNKGHSDEMNQDNLKITLAPNFMETMRTNRDTSLVLPSLQDEDDTNDDENTPTSIRPLSQAEIIGRVTRQLQKLETKHHPSMNTNKTYSRVSSPNRRLKIRM</sequence>
<feature type="domain" description="ODAD1 central coiled coil region" evidence="4">
    <location>
        <begin position="148"/>
        <end position="432"/>
    </location>
</feature>
<evidence type="ECO:0000256" key="3">
    <source>
        <dbReference type="SAM" id="MobiDB-lite"/>
    </source>
</evidence>
<dbReference type="WBParaSite" id="Smp_000580.1">
    <property type="protein sequence ID" value="Smp_000580.1"/>
    <property type="gene ID" value="Smp_000580"/>
</dbReference>
<name>A0A3Q0KBC8_SCHMA</name>
<feature type="region of interest" description="Disordered" evidence="3">
    <location>
        <begin position="498"/>
        <end position="520"/>
    </location>
</feature>
<reference evidence="6" key="2">
    <citation type="submission" date="2018-12" db="UniProtKB">
        <authorList>
            <consortium name="WormBaseParasite"/>
        </authorList>
    </citation>
    <scope>IDENTIFICATION</scope>
    <source>
        <strain evidence="6">Puerto Rican</strain>
    </source>
</reference>
<dbReference type="Proteomes" id="UP000008854">
    <property type="component" value="Unassembled WGS sequence"/>
</dbReference>
<protein>
    <submittedName>
        <fullName evidence="6">Coiled-coil domain-containing protein 63</fullName>
    </submittedName>
</protein>
<evidence type="ECO:0000256" key="1">
    <source>
        <dbReference type="ARBA" id="ARBA00023054"/>
    </source>
</evidence>
<keyword evidence="5" id="KW-1185">Reference proteome</keyword>
<evidence type="ECO:0000313" key="5">
    <source>
        <dbReference type="Proteomes" id="UP000008854"/>
    </source>
</evidence>